<proteinExistence type="predicted"/>
<reference evidence="3" key="1">
    <citation type="submission" date="2018-05" db="EMBL/GenBank/DDBJ databases">
        <title>Complete Genome Sequence of Methylobacterium sp. 17SD2-17.</title>
        <authorList>
            <person name="Srinivasan S."/>
        </authorList>
    </citation>
    <scope>NUCLEOTIDE SEQUENCE [LARGE SCALE GENOMIC DNA]</scope>
    <source>
        <strain evidence="3">17SD2-17</strain>
    </source>
</reference>
<dbReference type="RefSeq" id="WP_109892188.1">
    <property type="nucleotide sequence ID" value="NZ_CP029550.1"/>
</dbReference>
<dbReference type="KEGG" id="mets:DK389_20075"/>
<keyword evidence="1" id="KW-0472">Membrane</keyword>
<name>A0A2U8WAN7_9HYPH</name>
<feature type="transmembrane region" description="Helical" evidence="1">
    <location>
        <begin position="6"/>
        <end position="28"/>
    </location>
</feature>
<organism evidence="2 3">
    <name type="scientific">Methylobacterium durans</name>
    <dbReference type="NCBI Taxonomy" id="2202825"/>
    <lineage>
        <taxon>Bacteria</taxon>
        <taxon>Pseudomonadati</taxon>
        <taxon>Pseudomonadota</taxon>
        <taxon>Alphaproteobacteria</taxon>
        <taxon>Hyphomicrobiales</taxon>
        <taxon>Methylobacteriaceae</taxon>
        <taxon>Methylobacterium</taxon>
    </lineage>
</organism>
<keyword evidence="3" id="KW-1185">Reference proteome</keyword>
<sequence length="60" mass="6350">MPTEVQFTDLMGVAIIALALIAACLANARWISRMSDEEKELLAGGSLLLAILGTIFVASE</sequence>
<accession>A0A2U8WAN7</accession>
<gene>
    <name evidence="2" type="ORF">DK389_20075</name>
</gene>
<keyword evidence="1" id="KW-1133">Transmembrane helix</keyword>
<dbReference type="AlphaFoldDB" id="A0A2U8WAN7"/>
<feature type="transmembrane region" description="Helical" evidence="1">
    <location>
        <begin position="40"/>
        <end position="59"/>
    </location>
</feature>
<evidence type="ECO:0000313" key="3">
    <source>
        <dbReference type="Proteomes" id="UP000245926"/>
    </source>
</evidence>
<dbReference type="EMBL" id="CP029550">
    <property type="protein sequence ID" value="AWN42372.1"/>
    <property type="molecule type" value="Genomic_DNA"/>
</dbReference>
<keyword evidence="1" id="KW-0812">Transmembrane</keyword>
<evidence type="ECO:0000256" key="1">
    <source>
        <dbReference type="SAM" id="Phobius"/>
    </source>
</evidence>
<evidence type="ECO:0000313" key="2">
    <source>
        <dbReference type="EMBL" id="AWN42372.1"/>
    </source>
</evidence>
<dbReference type="Proteomes" id="UP000245926">
    <property type="component" value="Chromosome"/>
</dbReference>
<protein>
    <submittedName>
        <fullName evidence="2">Uncharacterized protein</fullName>
    </submittedName>
</protein>